<dbReference type="RefSeq" id="WP_154154080.1">
    <property type="nucleotide sequence ID" value="NZ_SZWE01000002.1"/>
</dbReference>
<evidence type="ECO:0000313" key="1">
    <source>
        <dbReference type="EMBL" id="MRU16723.1"/>
    </source>
</evidence>
<evidence type="ECO:0000313" key="2">
    <source>
        <dbReference type="Proteomes" id="UP000564704"/>
    </source>
</evidence>
<comment type="caution">
    <text evidence="1">The sequence shown here is derived from an EMBL/GenBank/DDBJ whole genome shotgun (WGS) entry which is preliminary data.</text>
</comment>
<name>A0A844D4E9_9RHOB</name>
<dbReference type="CDD" id="cd00586">
    <property type="entry name" value="4HBT"/>
    <property type="match status" value="1"/>
</dbReference>
<sequence>MTEQQPFMSSFLEIEPGWIDYNNHLNMGYYTVLFDRAADEAFAKFGFGPDYVASANHTTFSAEFHVRYLREVKLGDRVRCSFWLIAHDEKRFHSFQEMYHEDGWLAATGEGMTLHVDLSGPRVAPMPSRILSRVTAMAEAQSHLPRPEGVGRSIGL</sequence>
<accession>A0A844D4E9</accession>
<dbReference type="GO" id="GO:0047617">
    <property type="term" value="F:fatty acyl-CoA hydrolase activity"/>
    <property type="evidence" value="ECO:0007669"/>
    <property type="project" value="TreeGrafter"/>
</dbReference>
<reference evidence="1 2" key="1">
    <citation type="submission" date="2019-05" db="EMBL/GenBank/DDBJ databases">
        <title>Roseovarius bejariae sp. nov., a moderately halophylic bacterium isolated from a saline soil in Rambla Salada (Murcia).</title>
        <authorList>
            <person name="Castro D.J."/>
            <person name="Gomez-Altuve A."/>
            <person name="Reina J.C."/>
            <person name="Rodriguez M."/>
            <person name="Sampedro I."/>
            <person name="Llamas I."/>
            <person name="Martinez-Checa F."/>
        </authorList>
    </citation>
    <scope>NUCLEOTIDE SEQUENCE [LARGE SCALE GENOMIC DNA]</scope>
    <source>
        <strain evidence="1 2">A21</strain>
    </source>
</reference>
<dbReference type="PANTHER" id="PTHR31793:SF2">
    <property type="entry name" value="BLR1345 PROTEIN"/>
    <property type="match status" value="1"/>
</dbReference>
<proteinExistence type="predicted"/>
<dbReference type="EMBL" id="SZWE01000002">
    <property type="protein sequence ID" value="MRU16723.1"/>
    <property type="molecule type" value="Genomic_DNA"/>
</dbReference>
<dbReference type="SUPFAM" id="SSF54637">
    <property type="entry name" value="Thioesterase/thiol ester dehydrase-isomerase"/>
    <property type="match status" value="1"/>
</dbReference>
<dbReference type="Gene3D" id="3.10.129.10">
    <property type="entry name" value="Hotdog Thioesterase"/>
    <property type="match status" value="1"/>
</dbReference>
<dbReference type="OrthoDB" id="9803287at2"/>
<dbReference type="InterPro" id="IPR029069">
    <property type="entry name" value="HotDog_dom_sf"/>
</dbReference>
<protein>
    <submittedName>
        <fullName evidence="1">Thioesterase</fullName>
    </submittedName>
</protein>
<dbReference type="PANTHER" id="PTHR31793">
    <property type="entry name" value="4-HYDROXYBENZOYL-COA THIOESTERASE FAMILY MEMBER"/>
    <property type="match status" value="1"/>
</dbReference>
<gene>
    <name evidence="1" type="ORF">FDP25_14880</name>
</gene>
<dbReference type="Pfam" id="PF13279">
    <property type="entry name" value="4HBT_2"/>
    <property type="match status" value="1"/>
</dbReference>
<organism evidence="1 2">
    <name type="scientific">Roseovarius bejariae</name>
    <dbReference type="NCBI Taxonomy" id="2576383"/>
    <lineage>
        <taxon>Bacteria</taxon>
        <taxon>Pseudomonadati</taxon>
        <taxon>Pseudomonadota</taxon>
        <taxon>Alphaproteobacteria</taxon>
        <taxon>Rhodobacterales</taxon>
        <taxon>Roseobacteraceae</taxon>
        <taxon>Roseovarius</taxon>
    </lineage>
</organism>
<dbReference type="AlphaFoldDB" id="A0A844D4E9"/>
<dbReference type="InterPro" id="IPR050563">
    <property type="entry name" value="4-hydroxybenzoyl-CoA_TE"/>
</dbReference>
<dbReference type="Proteomes" id="UP000564704">
    <property type="component" value="Unassembled WGS sequence"/>
</dbReference>
<keyword evidence="2" id="KW-1185">Reference proteome</keyword>